<dbReference type="AlphaFoldDB" id="C0C2E8"/>
<evidence type="ECO:0000313" key="3">
    <source>
        <dbReference type="Proteomes" id="UP000004893"/>
    </source>
</evidence>
<dbReference type="HOGENOM" id="CLU_075543_0_0_9"/>
<comment type="caution">
    <text evidence="2">The sequence shown here is derived from an EMBL/GenBank/DDBJ whole genome shotgun (WGS) entry which is preliminary data.</text>
</comment>
<accession>C0C2E8</accession>
<dbReference type="InterPro" id="IPR007074">
    <property type="entry name" value="LicD/FKTN/FKRP_NTP_transf"/>
</dbReference>
<dbReference type="PANTHER" id="PTHR43404:SF2">
    <property type="entry name" value="LIPOPOLYSACCHARIDE CHOLINEPHOSPHOTRANSFERASE LICD"/>
    <property type="match status" value="1"/>
</dbReference>
<protein>
    <submittedName>
        <fullName evidence="2">LICD family protein</fullName>
    </submittedName>
</protein>
<dbReference type="STRING" id="553973.CLOHYLEM_06254"/>
<dbReference type="Pfam" id="PF04991">
    <property type="entry name" value="LicD"/>
    <property type="match status" value="1"/>
</dbReference>
<name>C0C2E8_9FIRM</name>
<evidence type="ECO:0000313" key="2">
    <source>
        <dbReference type="EMBL" id="EEG73572.1"/>
    </source>
</evidence>
<dbReference type="eggNOG" id="COG3475">
    <property type="taxonomic scope" value="Bacteria"/>
</dbReference>
<reference evidence="2" key="1">
    <citation type="submission" date="2009-02" db="EMBL/GenBank/DDBJ databases">
        <authorList>
            <person name="Fulton L."/>
            <person name="Clifton S."/>
            <person name="Fulton B."/>
            <person name="Xu J."/>
            <person name="Minx P."/>
            <person name="Pepin K.H."/>
            <person name="Johnson M."/>
            <person name="Bhonagiri V."/>
            <person name="Nash W.E."/>
            <person name="Mardis E.R."/>
            <person name="Wilson R.K."/>
        </authorList>
    </citation>
    <scope>NUCLEOTIDE SEQUENCE [LARGE SCALE GENOMIC DNA]</scope>
    <source>
        <strain evidence="2">DSM 15053</strain>
    </source>
</reference>
<dbReference type="Proteomes" id="UP000004893">
    <property type="component" value="Unassembled WGS sequence"/>
</dbReference>
<feature type="domain" description="LicD/FKTN/FKRP nucleotidyltransferase" evidence="1">
    <location>
        <begin position="26"/>
        <end position="249"/>
    </location>
</feature>
<dbReference type="PANTHER" id="PTHR43404">
    <property type="entry name" value="LIPOPOLYSACCHARIDE CHOLINEPHOSPHOTRANSFERASE LICD"/>
    <property type="match status" value="1"/>
</dbReference>
<sequence>MDYSKEEIKRIQKKSLEMALYFKKICDENNLLFYFCGGCCIGTVRHQGFIPWDDDVDVFMPRKDYELLKRLWKKNADTSKYALVDSNEFYTDHNLFLNIRDNNTTFIRPYQNNLDISHGLILDVLPLDGCPSGKFRRKVQLMWAMVYSLYRSQLVPENHGKIMELLGKAALAIIPSFKLRYKVWRFAEKQMTKYRIEDCEYVTELCAGPHYMKNRYPKKAFDKAVYKEFEGHMMPVPQGYDAYLKIAFGDYMKLPPEEKRAAHHDVLICDLDKNYKHYKGKYYCCKQK</sequence>
<dbReference type="InterPro" id="IPR052942">
    <property type="entry name" value="LPS_cholinephosphotransferase"/>
</dbReference>
<dbReference type="EMBL" id="ABYI02000023">
    <property type="protein sequence ID" value="EEG73572.1"/>
    <property type="molecule type" value="Genomic_DNA"/>
</dbReference>
<gene>
    <name evidence="2" type="ORF">CLOHYLEM_06254</name>
</gene>
<dbReference type="OrthoDB" id="9786100at2"/>
<evidence type="ECO:0000259" key="1">
    <source>
        <dbReference type="Pfam" id="PF04991"/>
    </source>
</evidence>
<reference evidence="2" key="2">
    <citation type="submission" date="2013-06" db="EMBL/GenBank/DDBJ databases">
        <title>Draft genome sequence of Clostridium hylemonae (DSM 15053).</title>
        <authorList>
            <person name="Sudarsanam P."/>
            <person name="Ley R."/>
            <person name="Guruge J."/>
            <person name="Turnbaugh P.J."/>
            <person name="Mahowald M."/>
            <person name="Liep D."/>
            <person name="Gordon J."/>
        </authorList>
    </citation>
    <scope>NUCLEOTIDE SEQUENCE</scope>
    <source>
        <strain evidence="2">DSM 15053</strain>
    </source>
</reference>
<dbReference type="RefSeq" id="WP_006443606.1">
    <property type="nucleotide sequence ID" value="NZ_CP036524.1"/>
</dbReference>
<organism evidence="2 3">
    <name type="scientific">[Clostridium] hylemonae DSM 15053</name>
    <dbReference type="NCBI Taxonomy" id="553973"/>
    <lineage>
        <taxon>Bacteria</taxon>
        <taxon>Bacillati</taxon>
        <taxon>Bacillota</taxon>
        <taxon>Clostridia</taxon>
        <taxon>Lachnospirales</taxon>
        <taxon>Lachnospiraceae</taxon>
    </lineage>
</organism>
<proteinExistence type="predicted"/>
<dbReference type="GO" id="GO:0009100">
    <property type="term" value="P:glycoprotein metabolic process"/>
    <property type="evidence" value="ECO:0007669"/>
    <property type="project" value="UniProtKB-ARBA"/>
</dbReference>
<keyword evidence="3" id="KW-1185">Reference proteome</keyword>